<feature type="domain" description="Reverse transcriptase Ty1/copia-type" evidence="1">
    <location>
        <begin position="30"/>
        <end position="76"/>
    </location>
</feature>
<dbReference type="Proteomes" id="UP000198211">
    <property type="component" value="Unassembled WGS sequence"/>
</dbReference>
<dbReference type="STRING" id="4795.A0A225V608"/>
<keyword evidence="3" id="KW-1185">Reference proteome</keyword>
<evidence type="ECO:0000313" key="2">
    <source>
        <dbReference type="EMBL" id="OWZ00554.1"/>
    </source>
</evidence>
<gene>
    <name evidence="2" type="ORF">PHMEG_00028224</name>
</gene>
<reference evidence="3" key="1">
    <citation type="submission" date="2017-03" db="EMBL/GenBank/DDBJ databases">
        <title>Phytopthora megakarya and P. palmivora, two closely related causual agents of cacao black pod achieved similar genome size and gene model numbers by different mechanisms.</title>
        <authorList>
            <person name="Ali S."/>
            <person name="Shao J."/>
            <person name="Larry D.J."/>
            <person name="Kronmiller B."/>
            <person name="Shen D."/>
            <person name="Strem M.D."/>
            <person name="Melnick R.L."/>
            <person name="Guiltinan M.J."/>
            <person name="Tyler B.M."/>
            <person name="Meinhardt L.W."/>
            <person name="Bailey B.A."/>
        </authorList>
    </citation>
    <scope>NUCLEOTIDE SEQUENCE [LARGE SCALE GENOMIC DNA]</scope>
    <source>
        <strain evidence="3">zdho120</strain>
    </source>
</reference>
<name>A0A225V608_9STRA</name>
<protein>
    <submittedName>
        <fullName evidence="2">Putative mitochondrial protein</fullName>
    </submittedName>
</protein>
<accession>A0A225V608</accession>
<dbReference type="OrthoDB" id="193186at2759"/>
<dbReference type="InterPro" id="IPR013103">
    <property type="entry name" value="RVT_2"/>
</dbReference>
<feature type="non-terminal residue" evidence="2">
    <location>
        <position position="1"/>
    </location>
</feature>
<dbReference type="Pfam" id="PF07727">
    <property type="entry name" value="RVT_2"/>
    <property type="match status" value="1"/>
</dbReference>
<proteinExistence type="predicted"/>
<evidence type="ECO:0000313" key="3">
    <source>
        <dbReference type="Proteomes" id="UP000198211"/>
    </source>
</evidence>
<sequence length="78" mass="8850">PRSIKEAHNSPHAKQSECAIQTEYNALLSYNTWEIVPLPRGRRALGCIWLFDVKYNADGTVDRFTARLVVQGNTQLYG</sequence>
<organism evidence="2 3">
    <name type="scientific">Phytophthora megakarya</name>
    <dbReference type="NCBI Taxonomy" id="4795"/>
    <lineage>
        <taxon>Eukaryota</taxon>
        <taxon>Sar</taxon>
        <taxon>Stramenopiles</taxon>
        <taxon>Oomycota</taxon>
        <taxon>Peronosporomycetes</taxon>
        <taxon>Peronosporales</taxon>
        <taxon>Peronosporaceae</taxon>
        <taxon>Phytophthora</taxon>
    </lineage>
</organism>
<comment type="caution">
    <text evidence="2">The sequence shown here is derived from an EMBL/GenBank/DDBJ whole genome shotgun (WGS) entry which is preliminary data.</text>
</comment>
<dbReference type="EMBL" id="NBNE01007517">
    <property type="protein sequence ID" value="OWZ00554.1"/>
    <property type="molecule type" value="Genomic_DNA"/>
</dbReference>
<evidence type="ECO:0000259" key="1">
    <source>
        <dbReference type="Pfam" id="PF07727"/>
    </source>
</evidence>
<dbReference type="AlphaFoldDB" id="A0A225V608"/>